<comment type="caution">
    <text evidence="9">The sequence shown here is derived from an EMBL/GenBank/DDBJ whole genome shotgun (WGS) entry which is preliminary data.</text>
</comment>
<reference evidence="9 10" key="1">
    <citation type="submission" date="2018-11" db="EMBL/GenBank/DDBJ databases">
        <title>Genomic Encyclopedia of Type Strains, Phase IV (KMG-IV): sequencing the most valuable type-strain genomes for metagenomic binning, comparative biology and taxonomic classification.</title>
        <authorList>
            <person name="Goeker M."/>
        </authorList>
    </citation>
    <scope>NUCLEOTIDE SEQUENCE [LARGE SCALE GENOMIC DNA]</scope>
    <source>
        <strain evidence="9 10">DSM 22027</strain>
    </source>
</reference>
<dbReference type="EMBL" id="RJVA01000010">
    <property type="protein sequence ID" value="ROR01517.1"/>
    <property type="molecule type" value="Genomic_DNA"/>
</dbReference>
<evidence type="ECO:0000256" key="8">
    <source>
        <dbReference type="SAM" id="Phobius"/>
    </source>
</evidence>
<dbReference type="GO" id="GO:0004719">
    <property type="term" value="F:protein-L-isoaspartate (D-aspartate) O-methyltransferase activity"/>
    <property type="evidence" value="ECO:0007669"/>
    <property type="project" value="UniProtKB-UniRule"/>
</dbReference>
<dbReference type="NCBIfam" id="NF001453">
    <property type="entry name" value="PRK00312.1"/>
    <property type="match status" value="1"/>
</dbReference>
<evidence type="ECO:0000313" key="10">
    <source>
        <dbReference type="Proteomes" id="UP000276223"/>
    </source>
</evidence>
<dbReference type="GO" id="GO:0032259">
    <property type="term" value="P:methylation"/>
    <property type="evidence" value="ECO:0007669"/>
    <property type="project" value="UniProtKB-KW"/>
</dbReference>
<keyword evidence="10" id="KW-1185">Reference proteome</keyword>
<evidence type="ECO:0000313" key="9">
    <source>
        <dbReference type="EMBL" id="ROR01517.1"/>
    </source>
</evidence>
<comment type="function">
    <text evidence="7">Catalyzes the methyl esterification of L-isoaspartyl residues in peptides and proteins that result from spontaneous decomposition of normal L-aspartyl and L-asparaginyl residues. It plays a role in the repair and/or degradation of damaged proteins.</text>
</comment>
<keyword evidence="3 7" id="KW-0963">Cytoplasm</keyword>
<proteinExistence type="inferred from homology"/>
<dbReference type="PROSITE" id="PS01279">
    <property type="entry name" value="PCMT"/>
    <property type="match status" value="1"/>
</dbReference>
<feature type="active site" evidence="7">
    <location>
        <position position="111"/>
    </location>
</feature>
<comment type="catalytic activity">
    <reaction evidence="7">
        <text>[protein]-L-isoaspartate + S-adenosyl-L-methionine = [protein]-L-isoaspartate alpha-methyl ester + S-adenosyl-L-homocysteine</text>
        <dbReference type="Rhea" id="RHEA:12705"/>
        <dbReference type="Rhea" id="RHEA-COMP:12143"/>
        <dbReference type="Rhea" id="RHEA-COMP:12144"/>
        <dbReference type="ChEBI" id="CHEBI:57856"/>
        <dbReference type="ChEBI" id="CHEBI:59789"/>
        <dbReference type="ChEBI" id="CHEBI:90596"/>
        <dbReference type="ChEBI" id="CHEBI:90598"/>
        <dbReference type="EC" id="2.1.1.77"/>
    </reaction>
</comment>
<dbReference type="HAMAP" id="MF_00090">
    <property type="entry name" value="PIMT"/>
    <property type="match status" value="1"/>
</dbReference>
<keyword evidence="6 7" id="KW-0949">S-adenosyl-L-methionine</keyword>
<evidence type="ECO:0000256" key="6">
    <source>
        <dbReference type="ARBA" id="ARBA00022691"/>
    </source>
</evidence>
<dbReference type="GO" id="GO:0005737">
    <property type="term" value="C:cytoplasm"/>
    <property type="evidence" value="ECO:0007669"/>
    <property type="project" value="UniProtKB-SubCell"/>
</dbReference>
<dbReference type="AlphaFoldDB" id="A0A3N1VNM0"/>
<organism evidence="9 10">
    <name type="scientific">Desulfosoma caldarium</name>
    <dbReference type="NCBI Taxonomy" id="610254"/>
    <lineage>
        <taxon>Bacteria</taxon>
        <taxon>Pseudomonadati</taxon>
        <taxon>Thermodesulfobacteriota</taxon>
        <taxon>Syntrophobacteria</taxon>
        <taxon>Syntrophobacterales</taxon>
        <taxon>Syntrophobacteraceae</taxon>
        <taxon>Desulfosoma</taxon>
    </lineage>
</organism>
<comment type="similarity">
    <text evidence="2 7">Belongs to the methyltransferase superfamily. L-isoaspartyl/D-aspartyl protein methyltransferase family.</text>
</comment>
<dbReference type="CDD" id="cd02440">
    <property type="entry name" value="AdoMet_MTases"/>
    <property type="match status" value="1"/>
</dbReference>
<evidence type="ECO:0000256" key="1">
    <source>
        <dbReference type="ARBA" id="ARBA00004496"/>
    </source>
</evidence>
<dbReference type="EC" id="2.1.1.77" evidence="7"/>
<evidence type="ECO:0000256" key="3">
    <source>
        <dbReference type="ARBA" id="ARBA00022490"/>
    </source>
</evidence>
<dbReference type="PANTHER" id="PTHR11579">
    <property type="entry name" value="PROTEIN-L-ISOASPARTATE O-METHYLTRANSFERASE"/>
    <property type="match status" value="1"/>
</dbReference>
<dbReference type="Gene3D" id="3.40.50.150">
    <property type="entry name" value="Vaccinia Virus protein VP39"/>
    <property type="match status" value="1"/>
</dbReference>
<accession>A0A3N1VNM0</accession>
<keyword evidence="4 7" id="KW-0489">Methyltransferase</keyword>
<name>A0A3N1VNM0_9BACT</name>
<feature type="transmembrane region" description="Helical" evidence="8">
    <location>
        <begin position="14"/>
        <end position="34"/>
    </location>
</feature>
<dbReference type="Pfam" id="PF01135">
    <property type="entry name" value="PCMT"/>
    <property type="match status" value="1"/>
</dbReference>
<dbReference type="GO" id="GO:0030091">
    <property type="term" value="P:protein repair"/>
    <property type="evidence" value="ECO:0007669"/>
    <property type="project" value="UniProtKB-UniRule"/>
</dbReference>
<gene>
    <name evidence="7" type="primary">pcm</name>
    <name evidence="9" type="ORF">EDC27_0691</name>
</gene>
<evidence type="ECO:0000256" key="5">
    <source>
        <dbReference type="ARBA" id="ARBA00022679"/>
    </source>
</evidence>
<dbReference type="Proteomes" id="UP000276223">
    <property type="component" value="Unassembled WGS sequence"/>
</dbReference>
<protein>
    <recommendedName>
        <fullName evidence="7">Protein-L-isoaspartate O-methyltransferase</fullName>
        <ecNumber evidence="7">2.1.1.77</ecNumber>
    </recommendedName>
    <alternativeName>
        <fullName evidence="7">L-isoaspartyl protein carboxyl methyltransferase</fullName>
    </alternativeName>
    <alternativeName>
        <fullName evidence="7">Protein L-isoaspartyl methyltransferase</fullName>
    </alternativeName>
    <alternativeName>
        <fullName evidence="7">Protein-beta-aspartate methyltransferase</fullName>
        <shortName evidence="7">PIMT</shortName>
    </alternativeName>
</protein>
<dbReference type="PANTHER" id="PTHR11579:SF0">
    <property type="entry name" value="PROTEIN-L-ISOASPARTATE(D-ASPARTATE) O-METHYLTRANSFERASE"/>
    <property type="match status" value="1"/>
</dbReference>
<keyword evidence="8" id="KW-0812">Transmembrane</keyword>
<dbReference type="NCBIfam" id="TIGR00080">
    <property type="entry name" value="pimt"/>
    <property type="match status" value="1"/>
</dbReference>
<dbReference type="InterPro" id="IPR029063">
    <property type="entry name" value="SAM-dependent_MTases_sf"/>
</dbReference>
<dbReference type="InterPro" id="IPR000682">
    <property type="entry name" value="PCMT"/>
</dbReference>
<keyword evidence="8" id="KW-1133">Transmembrane helix</keyword>
<dbReference type="SUPFAM" id="SSF53335">
    <property type="entry name" value="S-adenosyl-L-methionine-dependent methyltransferases"/>
    <property type="match status" value="1"/>
</dbReference>
<dbReference type="FunFam" id="3.40.50.150:FF:000010">
    <property type="entry name" value="Protein-L-isoaspartate O-methyltransferase"/>
    <property type="match status" value="1"/>
</dbReference>
<comment type="subcellular location">
    <subcellularLocation>
        <location evidence="1 7">Cytoplasm</location>
    </subcellularLocation>
</comment>
<sequence length="264" mass="28716">MVRGHPCRRRGTTIHWLLAVMVLSPLGVGALRAWSMQRGSDSRFFQAREAMVREVLADMAATAGETGRGTLSAAVLEAMRRVPRHRFVADTLIEVAYENRPLPIGYGQTISQPFIVALMTELLDLPENAKVLEIGTGSGYQAAVLAHVAKEVYSVEILAPLGRSAETRLKALGYTNVHVKIDDGYYGWKEHAPFDGILVTAAAPHIPPPLLQQLKPGAKLVIPVGPPFLTQFLTVVHKSEDGTMTTRQVLPVAFVPLTRSGGRP</sequence>
<keyword evidence="5 7" id="KW-0808">Transferase</keyword>
<evidence type="ECO:0000256" key="7">
    <source>
        <dbReference type="HAMAP-Rule" id="MF_00090"/>
    </source>
</evidence>
<keyword evidence="8" id="KW-0472">Membrane</keyword>
<evidence type="ECO:0000256" key="4">
    <source>
        <dbReference type="ARBA" id="ARBA00022603"/>
    </source>
</evidence>
<evidence type="ECO:0000256" key="2">
    <source>
        <dbReference type="ARBA" id="ARBA00005369"/>
    </source>
</evidence>